<evidence type="ECO:0000313" key="2">
    <source>
        <dbReference type="EMBL" id="GJJ68609.1"/>
    </source>
</evidence>
<keyword evidence="1" id="KW-0732">Signal</keyword>
<proteinExistence type="predicted"/>
<reference evidence="2" key="1">
    <citation type="submission" date="2021-11" db="EMBL/GenBank/DDBJ databases">
        <authorList>
            <person name="Herlambang A."/>
            <person name="Guo Y."/>
            <person name="Takashima Y."/>
            <person name="Nishizawa T."/>
        </authorList>
    </citation>
    <scope>NUCLEOTIDE SEQUENCE</scope>
    <source>
        <strain evidence="2">E1425</strain>
    </source>
</reference>
<gene>
    <name evidence="2" type="ORF">EMPS_00955</name>
</gene>
<evidence type="ECO:0000313" key="3">
    <source>
        <dbReference type="Proteomes" id="UP000827284"/>
    </source>
</evidence>
<organism evidence="2 3">
    <name type="scientific">Entomortierella parvispora</name>
    <dbReference type="NCBI Taxonomy" id="205924"/>
    <lineage>
        <taxon>Eukaryota</taxon>
        <taxon>Fungi</taxon>
        <taxon>Fungi incertae sedis</taxon>
        <taxon>Mucoromycota</taxon>
        <taxon>Mortierellomycotina</taxon>
        <taxon>Mortierellomycetes</taxon>
        <taxon>Mortierellales</taxon>
        <taxon>Mortierellaceae</taxon>
        <taxon>Entomortierella</taxon>
    </lineage>
</organism>
<accession>A0A9P3H1Z2</accession>
<keyword evidence="3" id="KW-1185">Reference proteome</keyword>
<reference evidence="2" key="2">
    <citation type="journal article" date="2022" name="Microbiol. Resour. Announc.">
        <title>Whole-Genome Sequence of Entomortierella parvispora E1425, a Mucoromycotan Fungus Associated with Burkholderiaceae-Related Endosymbiotic Bacteria.</title>
        <authorList>
            <person name="Herlambang A."/>
            <person name="Guo Y."/>
            <person name="Takashima Y."/>
            <person name="Narisawa K."/>
            <person name="Ohta H."/>
            <person name="Nishizawa T."/>
        </authorList>
    </citation>
    <scope>NUCLEOTIDE SEQUENCE</scope>
    <source>
        <strain evidence="2">E1425</strain>
    </source>
</reference>
<dbReference type="OrthoDB" id="2435971at2759"/>
<dbReference type="EMBL" id="BQFW01000002">
    <property type="protein sequence ID" value="GJJ68609.1"/>
    <property type="molecule type" value="Genomic_DNA"/>
</dbReference>
<sequence length="189" mass="19092">MMIKTSSALAIMAFASSSMVTAQPTSNIFQTLQSLGGSSKPLGYSFAVAPDHSAACDACLDTNVNNIPDCHNIPLTQGATSISQLTDVEKKCFCTWAKTSSSTWSQGCVSASLCSQAFVNYISSGLVLLEPQTCLANNFPMPSPGLSGGNSGPSGSNAQKNGVAGVAQKSNGGAIAAVALAVVAAAAMF</sequence>
<dbReference type="AlphaFoldDB" id="A0A9P3H1Z2"/>
<feature type="signal peptide" evidence="1">
    <location>
        <begin position="1"/>
        <end position="22"/>
    </location>
</feature>
<dbReference type="Proteomes" id="UP000827284">
    <property type="component" value="Unassembled WGS sequence"/>
</dbReference>
<protein>
    <submittedName>
        <fullName evidence="2">Uncharacterized protein</fullName>
    </submittedName>
</protein>
<comment type="caution">
    <text evidence="2">The sequence shown here is derived from an EMBL/GenBank/DDBJ whole genome shotgun (WGS) entry which is preliminary data.</text>
</comment>
<name>A0A9P3H1Z2_9FUNG</name>
<feature type="chain" id="PRO_5040124518" evidence="1">
    <location>
        <begin position="23"/>
        <end position="189"/>
    </location>
</feature>
<evidence type="ECO:0000256" key="1">
    <source>
        <dbReference type="SAM" id="SignalP"/>
    </source>
</evidence>